<keyword evidence="2" id="KW-1185">Reference proteome</keyword>
<dbReference type="EMBL" id="LT838813">
    <property type="protein sequence ID" value="SMD44470.1"/>
    <property type="molecule type" value="Genomic_DNA"/>
</dbReference>
<evidence type="ECO:0000313" key="1">
    <source>
        <dbReference type="EMBL" id="SMD44470.1"/>
    </source>
</evidence>
<dbReference type="Proteomes" id="UP000192333">
    <property type="component" value="Chromosome I"/>
</dbReference>
<dbReference type="AlphaFoldDB" id="A0A1W2H695"/>
<organism evidence="1 2">
    <name type="scientific">Aquiflexum balticum DSM 16537</name>
    <dbReference type="NCBI Taxonomy" id="758820"/>
    <lineage>
        <taxon>Bacteria</taxon>
        <taxon>Pseudomonadati</taxon>
        <taxon>Bacteroidota</taxon>
        <taxon>Cytophagia</taxon>
        <taxon>Cytophagales</taxon>
        <taxon>Cyclobacteriaceae</taxon>
        <taxon>Aquiflexum</taxon>
    </lineage>
</organism>
<reference evidence="2" key="1">
    <citation type="submission" date="2017-04" db="EMBL/GenBank/DDBJ databases">
        <authorList>
            <person name="Varghese N."/>
            <person name="Submissions S."/>
        </authorList>
    </citation>
    <scope>NUCLEOTIDE SEQUENCE [LARGE SCALE GENOMIC DNA]</scope>
    <source>
        <strain evidence="2">DSM 16537</strain>
    </source>
</reference>
<evidence type="ECO:0000313" key="2">
    <source>
        <dbReference type="Proteomes" id="UP000192333"/>
    </source>
</evidence>
<accession>A0A1W2H695</accession>
<name>A0A1W2H695_9BACT</name>
<proteinExistence type="predicted"/>
<dbReference type="STRING" id="758820.SAMN00777080_3092"/>
<gene>
    <name evidence="1" type="ORF">SAMN00777080_3092</name>
</gene>
<sequence>MKLISSMVEFYKKKSFNFYYNRNLINSGIKYLILPIDMHTVVCSPITDQPKLK</sequence>
<protein>
    <submittedName>
        <fullName evidence="1">Uncharacterized protein</fullName>
    </submittedName>
</protein>